<name>A0A120K154_9SACH</name>
<evidence type="ECO:0000256" key="2">
    <source>
        <dbReference type="ARBA" id="ARBA00007294"/>
    </source>
</evidence>
<evidence type="ECO:0000256" key="3">
    <source>
        <dbReference type="ARBA" id="ARBA00022692"/>
    </source>
</evidence>
<keyword evidence="13" id="KW-1185">Reference proteome</keyword>
<comment type="subcellular location">
    <subcellularLocation>
        <location evidence="1 11">Mitochondrion inner membrane</location>
        <topology evidence="1 11">Multi-pass membrane protein</topology>
    </subcellularLocation>
</comment>
<dbReference type="GO" id="GO:0020037">
    <property type="term" value="F:heme binding"/>
    <property type="evidence" value="ECO:0007669"/>
    <property type="project" value="TreeGrafter"/>
</dbReference>
<dbReference type="Pfam" id="PF05328">
    <property type="entry name" value="CybS"/>
    <property type="match status" value="1"/>
</dbReference>
<accession>A0A120K154</accession>
<evidence type="ECO:0000256" key="6">
    <source>
        <dbReference type="ARBA" id="ARBA00022989"/>
    </source>
</evidence>
<keyword evidence="5 11" id="KW-0809">Transit peptide</keyword>
<evidence type="ECO:0000256" key="8">
    <source>
        <dbReference type="ARBA" id="ARBA00023136"/>
    </source>
</evidence>
<dbReference type="GO" id="GO:0048039">
    <property type="term" value="F:ubiquinone binding"/>
    <property type="evidence" value="ECO:0007669"/>
    <property type="project" value="TreeGrafter"/>
</dbReference>
<dbReference type="InterPro" id="IPR034804">
    <property type="entry name" value="SQR/QFR_C/D"/>
</dbReference>
<evidence type="ECO:0000256" key="9">
    <source>
        <dbReference type="PIRSR" id="PIRSR607992-1"/>
    </source>
</evidence>
<evidence type="ECO:0000256" key="10">
    <source>
        <dbReference type="PIRSR" id="PIRSR607992-2"/>
    </source>
</evidence>
<sequence length="170" mass="18142">MFSQIVRVASKRSLHQSSIKSISIPFLPKLPQPPGGVQGDVNTAYSPPPPKKLHGSIHWNLERVFSVALIPLVGSALVNGSGITGVMDVALGSALLAHCFIGFQSCIIDYIPARVYGKAHNYAMYLLGLGSIFSAVGIYKLESEGYGVVGGLATWWTGEKKTIETGEKKA</sequence>
<dbReference type="PANTHER" id="PTHR13337:SF5">
    <property type="entry name" value="MITOCHONDRIAL INNER MEMBRANE PROTEIN SHH4-RELATED"/>
    <property type="match status" value="1"/>
</dbReference>
<evidence type="ECO:0000256" key="5">
    <source>
        <dbReference type="ARBA" id="ARBA00022946"/>
    </source>
</evidence>
<dbReference type="AlphaFoldDB" id="A0A120K154"/>
<keyword evidence="8 11" id="KW-0472">Membrane</keyword>
<protein>
    <recommendedName>
        <fullName evidence="11">Succinate dehydrogenase [ubiquinone] cytochrome b small subunit</fullName>
    </recommendedName>
</protein>
<comment type="similarity">
    <text evidence="2 11">Belongs to the CybS family.</text>
</comment>
<dbReference type="SUPFAM" id="SSF81343">
    <property type="entry name" value="Fumarate reductase respiratory complex transmembrane subunits"/>
    <property type="match status" value="1"/>
</dbReference>
<feature type="binding site" evidence="9">
    <location>
        <position position="110"/>
    </location>
    <ligand>
        <name>a ubiquinone</name>
        <dbReference type="ChEBI" id="CHEBI:16389"/>
        <note>ligand shared with IP/SDHB</note>
    </ligand>
</feature>
<dbReference type="GO" id="GO:0005743">
    <property type="term" value="C:mitochondrial inner membrane"/>
    <property type="evidence" value="ECO:0007669"/>
    <property type="project" value="UniProtKB-SubCell"/>
</dbReference>
<evidence type="ECO:0000256" key="7">
    <source>
        <dbReference type="ARBA" id="ARBA00023128"/>
    </source>
</evidence>
<dbReference type="GO" id="GO:0006099">
    <property type="term" value="P:tricarboxylic acid cycle"/>
    <property type="evidence" value="ECO:0007669"/>
    <property type="project" value="TreeGrafter"/>
</dbReference>
<evidence type="ECO:0000256" key="11">
    <source>
        <dbReference type="RuleBase" id="RU364031"/>
    </source>
</evidence>
<feature type="binding site" description="axial binding residue" evidence="10">
    <location>
        <position position="98"/>
    </location>
    <ligand>
        <name>heme b</name>
        <dbReference type="ChEBI" id="CHEBI:60344"/>
        <note>ligand shared with SDHC</note>
    </ligand>
    <ligandPart>
        <name>Fe</name>
        <dbReference type="ChEBI" id="CHEBI:18248"/>
    </ligandPart>
</feature>
<evidence type="ECO:0000256" key="4">
    <source>
        <dbReference type="ARBA" id="ARBA00022792"/>
    </source>
</evidence>
<evidence type="ECO:0000313" key="13">
    <source>
        <dbReference type="Proteomes" id="UP000243052"/>
    </source>
</evidence>
<keyword evidence="3" id="KW-0812">Transmembrane</keyword>
<dbReference type="CDD" id="cd03496">
    <property type="entry name" value="SQR_TypeC_CybS"/>
    <property type="match status" value="1"/>
</dbReference>
<keyword evidence="10" id="KW-0408">Iron</keyword>
<dbReference type="Gene3D" id="1.20.1300.10">
    <property type="entry name" value="Fumarate reductase/succinate dehydrogenase, transmembrane subunit"/>
    <property type="match status" value="1"/>
</dbReference>
<keyword evidence="7 11" id="KW-0496">Mitochondrion</keyword>
<dbReference type="PANTHER" id="PTHR13337">
    <property type="entry name" value="SUCCINATE DEHYDROGENASE"/>
    <property type="match status" value="1"/>
</dbReference>
<reference evidence="12 13" key="1">
    <citation type="submission" date="2016-01" db="EMBL/GenBank/DDBJ databases">
        <title>Genome sequence of the yeast Holleya sinecauda.</title>
        <authorList>
            <person name="Dietrich F.S."/>
        </authorList>
    </citation>
    <scope>NUCLEOTIDE SEQUENCE [LARGE SCALE GENOMIC DNA]</scope>
    <source>
        <strain evidence="12 13">ATCC 58844</strain>
    </source>
</reference>
<dbReference type="OrthoDB" id="18577at2759"/>
<evidence type="ECO:0000313" key="12">
    <source>
        <dbReference type="EMBL" id="AMD19022.1"/>
    </source>
</evidence>
<dbReference type="GeneID" id="28722474"/>
<dbReference type="RefSeq" id="XP_017986018.1">
    <property type="nucleotide sequence ID" value="XM_018130529.1"/>
</dbReference>
<gene>
    <name evidence="12" type="ORF">AW171_hschr2831</name>
</gene>
<proteinExistence type="inferred from homology"/>
<dbReference type="GO" id="GO:0006121">
    <property type="term" value="P:mitochondrial electron transport, succinate to ubiquinone"/>
    <property type="evidence" value="ECO:0007669"/>
    <property type="project" value="TreeGrafter"/>
</dbReference>
<keyword evidence="10" id="KW-0479">Metal-binding</keyword>
<dbReference type="GO" id="GO:0046872">
    <property type="term" value="F:metal ion binding"/>
    <property type="evidence" value="ECO:0007669"/>
    <property type="project" value="UniProtKB-KW"/>
</dbReference>
<dbReference type="Proteomes" id="UP000243052">
    <property type="component" value="Chromosome ii"/>
</dbReference>
<organism evidence="12 13">
    <name type="scientific">Eremothecium sinecaudum</name>
    <dbReference type="NCBI Taxonomy" id="45286"/>
    <lineage>
        <taxon>Eukaryota</taxon>
        <taxon>Fungi</taxon>
        <taxon>Dikarya</taxon>
        <taxon>Ascomycota</taxon>
        <taxon>Saccharomycotina</taxon>
        <taxon>Saccharomycetes</taxon>
        <taxon>Saccharomycetales</taxon>
        <taxon>Saccharomycetaceae</taxon>
        <taxon>Eremothecium</taxon>
    </lineage>
</organism>
<dbReference type="STRING" id="45286.A0A120K154"/>
<keyword evidence="4 11" id="KW-0999">Mitochondrion inner membrane</keyword>
<dbReference type="InterPro" id="IPR007992">
    <property type="entry name" value="CybS"/>
</dbReference>
<dbReference type="EMBL" id="CP014242">
    <property type="protein sequence ID" value="AMD19022.1"/>
    <property type="molecule type" value="Genomic_DNA"/>
</dbReference>
<keyword evidence="6" id="KW-1133">Transmembrane helix</keyword>
<evidence type="ECO:0000256" key="1">
    <source>
        <dbReference type="ARBA" id="ARBA00004448"/>
    </source>
</evidence>